<reference evidence="2" key="1">
    <citation type="submission" date="2021-07" db="EMBL/GenBank/DDBJ databases">
        <authorList>
            <person name="Durling M."/>
        </authorList>
    </citation>
    <scope>NUCLEOTIDE SEQUENCE</scope>
</reference>
<dbReference type="OrthoDB" id="1896086at2759"/>
<dbReference type="Proteomes" id="UP000696280">
    <property type="component" value="Unassembled WGS sequence"/>
</dbReference>
<name>A0A9N9L437_9HELO</name>
<feature type="chain" id="PRO_5040300955" evidence="1">
    <location>
        <begin position="21"/>
        <end position="676"/>
    </location>
</feature>
<evidence type="ECO:0000313" key="2">
    <source>
        <dbReference type="EMBL" id="CAG8959636.1"/>
    </source>
</evidence>
<sequence length="676" mass="73873">MLRDVVTFWLFLIWARLGLSVPVTTITQPPPEASVIARQAITSFDSEVITATIDKVVTTYTIHHGVQLANAGALGTDELVRISDSLAQSLIKLFHDTSLCSTASPLPPTRRSFEKEIFKRVNPLVVTELRPDACTSPRLQRILDGLTPGGEFEALILHADGDGLRQLGGAGAPNHEDLELLVLEGYLVLSRQVQHRYLLEARRRRAVSTLATMLVLAFQKLLAEIIVDAGVQTVHEIIIPAVNFVANAVATKTCEQGEDAPACIDDDCIGENGKCTSTEKPGCKCHETTYIIPGYPFDESRLDSQQKVLELVSQNPLNISPKDNNPICKGIATQNWIQRDIGSTAIETYCNSQGQSVPAGEKREATYNSGVDKVLISTNYRADAIISPEACKILLYKVLDDCDGGNPDNPGNWKHGGSIEYRNVATLSFIPQGSPKPYCNPYGSPPGSAPWVDIGVGIDAVNQFCGYFSLVGQKGKRNAFTYNKGSNAEITLSMLFTQDYIFSTNTCIAAMRLPLDACGHNDPINNPDGNKYGGIFITPEGVIIQVTPNVTPPVYPPDSIALDGSSIQPKCVTGDSKWLHVDELNQAVNAFCVDGHPLSTWSTVYYRRSLHVSLNIRFSLSAKQVDTGKTYKQGPTVCRAHDIWKGNIIMNDCKYAFYSMRDKSCSTDSSAPYYTK</sequence>
<keyword evidence="3" id="KW-1185">Reference proteome</keyword>
<comment type="caution">
    <text evidence="2">The sequence shown here is derived from an EMBL/GenBank/DDBJ whole genome shotgun (WGS) entry which is preliminary data.</text>
</comment>
<keyword evidence="1" id="KW-0732">Signal</keyword>
<protein>
    <submittedName>
        <fullName evidence="2">Uncharacterized protein</fullName>
    </submittedName>
</protein>
<organism evidence="2 3">
    <name type="scientific">Hymenoscyphus fraxineus</name>
    <dbReference type="NCBI Taxonomy" id="746836"/>
    <lineage>
        <taxon>Eukaryota</taxon>
        <taxon>Fungi</taxon>
        <taxon>Dikarya</taxon>
        <taxon>Ascomycota</taxon>
        <taxon>Pezizomycotina</taxon>
        <taxon>Leotiomycetes</taxon>
        <taxon>Helotiales</taxon>
        <taxon>Helotiaceae</taxon>
        <taxon>Hymenoscyphus</taxon>
    </lineage>
</organism>
<evidence type="ECO:0000313" key="3">
    <source>
        <dbReference type="Proteomes" id="UP000696280"/>
    </source>
</evidence>
<gene>
    <name evidence="2" type="ORF">HYFRA_00001539</name>
</gene>
<evidence type="ECO:0000256" key="1">
    <source>
        <dbReference type="SAM" id="SignalP"/>
    </source>
</evidence>
<feature type="signal peptide" evidence="1">
    <location>
        <begin position="1"/>
        <end position="20"/>
    </location>
</feature>
<dbReference type="AlphaFoldDB" id="A0A9N9L437"/>
<accession>A0A9N9L437</accession>
<dbReference type="Pfam" id="PF18647">
    <property type="entry name" value="Fungal_lectin_2"/>
    <property type="match status" value="1"/>
</dbReference>
<proteinExistence type="predicted"/>
<dbReference type="EMBL" id="CAJVRL010000092">
    <property type="protein sequence ID" value="CAG8959636.1"/>
    <property type="molecule type" value="Genomic_DNA"/>
</dbReference>